<gene>
    <name evidence="1" type="ORF">667</name>
</gene>
<dbReference type="Proteomes" id="UP000045545">
    <property type="component" value="Unassembled WGS sequence"/>
</dbReference>
<organism evidence="1 2">
    <name type="scientific">Syntrophomonas zehnderi OL-4</name>
    <dbReference type="NCBI Taxonomy" id="690567"/>
    <lineage>
        <taxon>Bacteria</taxon>
        <taxon>Bacillati</taxon>
        <taxon>Bacillota</taxon>
        <taxon>Clostridia</taxon>
        <taxon>Eubacteriales</taxon>
        <taxon>Syntrophomonadaceae</taxon>
        <taxon>Syntrophomonas</taxon>
    </lineage>
</organism>
<evidence type="ECO:0000313" key="2">
    <source>
        <dbReference type="Proteomes" id="UP000045545"/>
    </source>
</evidence>
<accession>A0A0E4C7X0</accession>
<reference evidence="1 2" key="1">
    <citation type="submission" date="2015-03" db="EMBL/GenBank/DDBJ databases">
        <authorList>
            <person name="Murphy D."/>
        </authorList>
    </citation>
    <scope>NUCLEOTIDE SEQUENCE [LARGE SCALE GENOMIC DNA]</scope>
    <source>
        <strain evidence="1 2">OL-4</strain>
    </source>
</reference>
<evidence type="ECO:0000313" key="1">
    <source>
        <dbReference type="EMBL" id="CFX16260.1"/>
    </source>
</evidence>
<name>A0A0E4C7X0_9FIRM</name>
<sequence>MSQPLRRLELRLPVNHPVWSLPEGSRTRIVREWLEVGRRLTEIEECLKAVNEKLHTHNSGLNSAAAQEVNNQGDQSDTGFDKNTFLNYFK</sequence>
<dbReference type="STRING" id="690567.667"/>
<keyword evidence="2" id="KW-1185">Reference proteome</keyword>
<protein>
    <submittedName>
        <fullName evidence="1">Uncharacterized</fullName>
    </submittedName>
</protein>
<dbReference type="AlphaFoldDB" id="A0A0E4C7X0"/>
<dbReference type="OrthoDB" id="1726628at2"/>
<dbReference type="EMBL" id="CGIH01000009">
    <property type="protein sequence ID" value="CFX16260.1"/>
    <property type="molecule type" value="Genomic_DNA"/>
</dbReference>
<proteinExistence type="predicted"/>